<keyword evidence="3" id="KW-1185">Reference proteome</keyword>
<protein>
    <submittedName>
        <fullName evidence="2">Uncharacterized protein</fullName>
    </submittedName>
</protein>
<dbReference type="Proteomes" id="UP000335636">
    <property type="component" value="Unassembled WGS sequence"/>
</dbReference>
<comment type="caution">
    <text evidence="2">The sequence shown here is derived from an EMBL/GenBank/DDBJ whole genome shotgun (WGS) entry which is preliminary data.</text>
</comment>
<feature type="compositionally biased region" description="Polar residues" evidence="1">
    <location>
        <begin position="1"/>
        <end position="35"/>
    </location>
</feature>
<evidence type="ECO:0000313" key="3">
    <source>
        <dbReference type="Proteomes" id="UP000335636"/>
    </source>
</evidence>
<evidence type="ECO:0000256" key="1">
    <source>
        <dbReference type="SAM" id="MobiDB-lite"/>
    </source>
</evidence>
<accession>A0A5E4C542</accession>
<dbReference type="AlphaFoldDB" id="A0A5E4C542"/>
<feature type="region of interest" description="Disordered" evidence="1">
    <location>
        <begin position="1"/>
        <end position="100"/>
    </location>
</feature>
<proteinExistence type="predicted"/>
<gene>
    <name evidence="2" type="ORF">MONAX_5E011844</name>
</gene>
<reference evidence="2" key="1">
    <citation type="submission" date="2019-04" db="EMBL/GenBank/DDBJ databases">
        <authorList>
            <person name="Alioto T."/>
            <person name="Alioto T."/>
        </authorList>
    </citation>
    <scope>NUCLEOTIDE SEQUENCE [LARGE SCALE GENOMIC DNA]</scope>
</reference>
<organism evidence="2 3">
    <name type="scientific">Marmota monax</name>
    <name type="common">Woodchuck</name>
    <dbReference type="NCBI Taxonomy" id="9995"/>
    <lineage>
        <taxon>Eukaryota</taxon>
        <taxon>Metazoa</taxon>
        <taxon>Chordata</taxon>
        <taxon>Craniata</taxon>
        <taxon>Vertebrata</taxon>
        <taxon>Euteleostomi</taxon>
        <taxon>Mammalia</taxon>
        <taxon>Eutheria</taxon>
        <taxon>Euarchontoglires</taxon>
        <taxon>Glires</taxon>
        <taxon>Rodentia</taxon>
        <taxon>Sciuromorpha</taxon>
        <taxon>Sciuridae</taxon>
        <taxon>Xerinae</taxon>
        <taxon>Marmotini</taxon>
        <taxon>Marmota</taxon>
    </lineage>
</organism>
<name>A0A5E4C542_MARMO</name>
<evidence type="ECO:0000313" key="2">
    <source>
        <dbReference type="EMBL" id="VTJ76002.1"/>
    </source>
</evidence>
<dbReference type="EMBL" id="CABDUW010000848">
    <property type="protein sequence ID" value="VTJ76002.1"/>
    <property type="molecule type" value="Genomic_DNA"/>
</dbReference>
<sequence>MPAETPVNQPDLLTNACQSTGPPGQSWSSANSPDQLQGDKGTLETPFPIPSPSLPAVSPIKVQSGRDSTVSPQAFPCPLCGSDPVPPGSDISIKPVQRPF</sequence>